<dbReference type="SMART" id="SM00989">
    <property type="entry name" value="V4R"/>
    <property type="match status" value="1"/>
</dbReference>
<accession>A0A974BMI1</accession>
<keyword evidence="3" id="KW-1185">Reference proteome</keyword>
<evidence type="ECO:0000313" key="3">
    <source>
        <dbReference type="Proteomes" id="UP000611629"/>
    </source>
</evidence>
<dbReference type="PANTHER" id="PTHR35090">
    <property type="entry name" value="DNA-DIRECTED RNA POLYMERASE SUBUNIT I"/>
    <property type="match status" value="1"/>
</dbReference>
<gene>
    <name evidence="2" type="ORF">HZF24_16110</name>
</gene>
<protein>
    <submittedName>
        <fullName evidence="2">4-vinyl reductase</fullName>
    </submittedName>
</protein>
<name>A0A974BMI1_SEDHY</name>
<dbReference type="EMBL" id="JACBNQ010000025">
    <property type="protein sequence ID" value="NYB75673.1"/>
    <property type="molecule type" value="Genomic_DNA"/>
</dbReference>
<dbReference type="InterPro" id="IPR024096">
    <property type="entry name" value="NO_sig/Golgi_transp_ligand-bd"/>
</dbReference>
<comment type="caution">
    <text evidence="2">The sequence shown here is derived from an EMBL/GenBank/DDBJ whole genome shotgun (WGS) entry which is preliminary data.</text>
</comment>
<dbReference type="Pfam" id="PF02830">
    <property type="entry name" value="V4R"/>
    <property type="match status" value="1"/>
</dbReference>
<dbReference type="AlphaFoldDB" id="A0A974BMI1"/>
<evidence type="ECO:0000313" key="2">
    <source>
        <dbReference type="EMBL" id="NYB75673.1"/>
    </source>
</evidence>
<sequence>MQKQTNNHNTFKWESLGDIKKGRGDLGEEMPVIVYRLMQYTMLDVLSKEYGNETANEHFRKAGHLAGTEFAKNVLDLKVGFNTFVARLQCKLKELKIGILRMEDFNEDTGDIVLTVSEDLDCSGIPITNENVCYYDEGFVAGILEVYTGKKYNVREIDCWANGDRVCRFRGIVE</sequence>
<organism evidence="2 3">
    <name type="scientific">Sedimentibacter hydroxybenzoicus DSM 7310</name>
    <dbReference type="NCBI Taxonomy" id="1123245"/>
    <lineage>
        <taxon>Bacteria</taxon>
        <taxon>Bacillati</taxon>
        <taxon>Bacillota</taxon>
        <taxon>Tissierellia</taxon>
        <taxon>Sedimentibacter</taxon>
    </lineage>
</organism>
<dbReference type="InterPro" id="IPR004096">
    <property type="entry name" value="V4R"/>
</dbReference>
<proteinExistence type="predicted"/>
<dbReference type="Gene3D" id="3.30.1380.20">
    <property type="entry name" value="Trafficking protein particle complex subunit 3"/>
    <property type="match status" value="1"/>
</dbReference>
<feature type="domain" description="4-vinyl reductase 4VR" evidence="1">
    <location>
        <begin position="111"/>
        <end position="173"/>
    </location>
</feature>
<dbReference type="SUPFAM" id="SSF111126">
    <property type="entry name" value="Ligand-binding domain in the NO signalling and Golgi transport"/>
    <property type="match status" value="1"/>
</dbReference>
<reference evidence="2" key="1">
    <citation type="submission" date="2020-07" db="EMBL/GenBank/DDBJ databases">
        <title>Genomic analysis of a strain of Sedimentibacter Hydroxybenzoicus DSM7310.</title>
        <authorList>
            <person name="Ma S."/>
        </authorList>
    </citation>
    <scope>NUCLEOTIDE SEQUENCE</scope>
    <source>
        <strain evidence="2">DSM 7310</strain>
    </source>
</reference>
<dbReference type="PANTHER" id="PTHR35090:SF2">
    <property type="entry name" value="ARSR FAMILY TRANSCRIPTIONAL REGULATOR"/>
    <property type="match status" value="1"/>
</dbReference>
<evidence type="ECO:0000259" key="1">
    <source>
        <dbReference type="SMART" id="SM00989"/>
    </source>
</evidence>
<dbReference type="Proteomes" id="UP000611629">
    <property type="component" value="Unassembled WGS sequence"/>
</dbReference>